<dbReference type="EMBL" id="MEHA01000006">
    <property type="protein sequence ID" value="ODR52452.1"/>
    <property type="molecule type" value="Genomic_DNA"/>
</dbReference>
<feature type="domain" description="Metallo-beta-lactamase" evidence="1">
    <location>
        <begin position="18"/>
        <end position="209"/>
    </location>
</feature>
<name>A0A1E3AA30_9FIRM</name>
<dbReference type="RefSeq" id="WP_069151653.1">
    <property type="nucleotide sequence ID" value="NZ_DBFYTW010000324.1"/>
</dbReference>
<dbReference type="EMBL" id="MCGH01000002">
    <property type="protein sequence ID" value="ODM05357.1"/>
    <property type="molecule type" value="Genomic_DNA"/>
</dbReference>
<dbReference type="Proteomes" id="UP000094271">
    <property type="component" value="Unassembled WGS sequence"/>
</dbReference>
<dbReference type="PANTHER" id="PTHR42951">
    <property type="entry name" value="METALLO-BETA-LACTAMASE DOMAIN-CONTAINING"/>
    <property type="match status" value="1"/>
</dbReference>
<evidence type="ECO:0000313" key="5">
    <source>
        <dbReference type="Proteomes" id="UP000094067"/>
    </source>
</evidence>
<dbReference type="InterPro" id="IPR036866">
    <property type="entry name" value="RibonucZ/Hydroxyglut_hydro"/>
</dbReference>
<evidence type="ECO:0000313" key="6">
    <source>
        <dbReference type="Proteomes" id="UP000094271"/>
    </source>
</evidence>
<dbReference type="PATRIC" id="fig|1432052.4.peg.1397"/>
<proteinExistence type="predicted"/>
<dbReference type="InterPro" id="IPR001279">
    <property type="entry name" value="Metallo-B-lactamas"/>
</dbReference>
<accession>A0A1E3AA30</accession>
<sequence length="237" mass="26156">MMLLPDLFQLCGPCYGSHQNVYALSFPNKQELILFDTGLDETDRKIIGENLSVWGLDAYKISHVFLTHSHFDHTGNAAYYEELGAQIFMSEADAAAVESGSSGTISYCYGFPFPVCSGIQRLSGGDEINAGCISIKCYSVPGHTPGSMTYGFEWKGKSVLVTGDFLQTGTDSYTPVLGIRVDERYCYEAYCHSLKKMAELSCDIILPGHFRPCMKNGSRLLGAGYREILVNRDLYKG</sequence>
<keyword evidence="7" id="KW-1185">Reference proteome</keyword>
<dbReference type="Proteomes" id="UP000094067">
    <property type="component" value="Unassembled WGS sequence"/>
</dbReference>
<dbReference type="SMART" id="SM00849">
    <property type="entry name" value="Lactamase_B"/>
    <property type="match status" value="1"/>
</dbReference>
<dbReference type="EC" id="3.5.2.6" evidence="2"/>
<keyword evidence="2" id="KW-0378">Hydrolase</keyword>
<dbReference type="Gene3D" id="3.60.15.10">
    <property type="entry name" value="Ribonuclease Z/Hydroxyacylglutathione hydrolase-like"/>
    <property type="match status" value="1"/>
</dbReference>
<protein>
    <submittedName>
        <fullName evidence="2">Metallo-beta-lactamase L1</fullName>
        <ecNumber evidence="2">3.5.2.6</ecNumber>
    </submittedName>
</protein>
<dbReference type="EMBL" id="MEHD01000015">
    <property type="protein sequence ID" value="ODR59281.1"/>
    <property type="molecule type" value="Genomic_DNA"/>
</dbReference>
<dbReference type="InterPro" id="IPR050855">
    <property type="entry name" value="NDM-1-like"/>
</dbReference>
<gene>
    <name evidence="3" type="ORF">BEI59_10450</name>
    <name evidence="2" type="ORF">BEI61_01245</name>
    <name evidence="4" type="ORF">BEI63_07135</name>
</gene>
<evidence type="ECO:0000313" key="3">
    <source>
        <dbReference type="EMBL" id="ODR52452.1"/>
    </source>
</evidence>
<evidence type="ECO:0000259" key="1">
    <source>
        <dbReference type="SMART" id="SM00849"/>
    </source>
</evidence>
<dbReference type="SUPFAM" id="SSF56281">
    <property type="entry name" value="Metallo-hydrolase/oxidoreductase"/>
    <property type="match status" value="1"/>
</dbReference>
<dbReference type="Pfam" id="PF00753">
    <property type="entry name" value="Lactamase_B"/>
    <property type="match status" value="1"/>
</dbReference>
<comment type="caution">
    <text evidence="2">The sequence shown here is derived from an EMBL/GenBank/DDBJ whole genome shotgun (WGS) entry which is preliminary data.</text>
</comment>
<dbReference type="GO" id="GO:0008800">
    <property type="term" value="F:beta-lactamase activity"/>
    <property type="evidence" value="ECO:0007669"/>
    <property type="project" value="UniProtKB-EC"/>
</dbReference>
<organism evidence="2 5">
    <name type="scientific">Eisenbergiella tayi</name>
    <dbReference type="NCBI Taxonomy" id="1432052"/>
    <lineage>
        <taxon>Bacteria</taxon>
        <taxon>Bacillati</taxon>
        <taxon>Bacillota</taxon>
        <taxon>Clostridia</taxon>
        <taxon>Lachnospirales</taxon>
        <taxon>Lachnospiraceae</taxon>
        <taxon>Eisenbergiella</taxon>
    </lineage>
</organism>
<dbReference type="Proteomes" id="UP000094869">
    <property type="component" value="Unassembled WGS sequence"/>
</dbReference>
<evidence type="ECO:0000313" key="2">
    <source>
        <dbReference type="EMBL" id="ODM05357.1"/>
    </source>
</evidence>
<reference evidence="3 6" key="3">
    <citation type="submission" date="2016-08" db="EMBL/GenBank/DDBJ databases">
        <authorList>
            <person name="Seilhamer J.J."/>
        </authorList>
    </citation>
    <scope>NUCLEOTIDE SEQUENCE [LARGE SCALE GENOMIC DNA]</scope>
    <source>
        <strain evidence="3 6">NML150140-1</strain>
    </source>
</reference>
<reference evidence="2 5" key="1">
    <citation type="submission" date="2016-07" db="EMBL/GenBank/DDBJ databases">
        <title>Characterization of isolates of Eisenbergiella tayi derived from blood cultures, using whole genome sequencing.</title>
        <authorList>
            <person name="Burdz T."/>
            <person name="Wiebe D."/>
            <person name="Huynh C."/>
            <person name="Bernard K."/>
        </authorList>
    </citation>
    <scope>NUCLEOTIDE SEQUENCE [LARGE SCALE GENOMIC DNA]</scope>
    <source>
        <strain evidence="2 5">NML 110608</strain>
    </source>
</reference>
<evidence type="ECO:0000313" key="4">
    <source>
        <dbReference type="EMBL" id="ODR59281.1"/>
    </source>
</evidence>
<reference evidence="4 7" key="2">
    <citation type="submission" date="2016-08" db="EMBL/GenBank/DDBJ databases">
        <title>Characterization of Isolates of Eisenbergiella tayi Derived from Blood Cultures, Using Whole Genome Sequencing.</title>
        <authorList>
            <person name="Bernier A.-M."/>
            <person name="Burdz T."/>
            <person name="Wiebe D."/>
            <person name="Bernard K."/>
        </authorList>
    </citation>
    <scope>NUCLEOTIDE SEQUENCE [LARGE SCALE GENOMIC DNA]</scope>
    <source>
        <strain evidence="4 7">NML120146</strain>
    </source>
</reference>
<dbReference type="AlphaFoldDB" id="A0A1E3AA30"/>
<evidence type="ECO:0000313" key="7">
    <source>
        <dbReference type="Proteomes" id="UP000094869"/>
    </source>
</evidence>